<gene>
    <name evidence="4" type="ORF">SMD31_20555</name>
</gene>
<accession>A0ABU5E3Y6</accession>
<evidence type="ECO:0000313" key="5">
    <source>
        <dbReference type="Proteomes" id="UP001271769"/>
    </source>
</evidence>
<organism evidence="4 5">
    <name type="scientific">Dongia rigui</name>
    <dbReference type="NCBI Taxonomy" id="940149"/>
    <lineage>
        <taxon>Bacteria</taxon>
        <taxon>Pseudomonadati</taxon>
        <taxon>Pseudomonadota</taxon>
        <taxon>Alphaproteobacteria</taxon>
        <taxon>Rhodospirillales</taxon>
        <taxon>Dongiaceae</taxon>
        <taxon>Dongia</taxon>
    </lineage>
</organism>
<keyword evidence="5" id="KW-1185">Reference proteome</keyword>
<protein>
    <recommendedName>
        <fullName evidence="2">arginine deiminase</fullName>
        <ecNumber evidence="2">3.5.3.6</ecNumber>
    </recommendedName>
</protein>
<evidence type="ECO:0000256" key="1">
    <source>
        <dbReference type="ARBA" id="ARBA00005213"/>
    </source>
</evidence>
<dbReference type="SUPFAM" id="SSF55909">
    <property type="entry name" value="Pentein"/>
    <property type="match status" value="1"/>
</dbReference>
<evidence type="ECO:0000256" key="2">
    <source>
        <dbReference type="ARBA" id="ARBA00012171"/>
    </source>
</evidence>
<dbReference type="EMBL" id="JAXCLX010000004">
    <property type="protein sequence ID" value="MDY0874343.1"/>
    <property type="molecule type" value="Genomic_DNA"/>
</dbReference>
<comment type="pathway">
    <text evidence="1">Amino-acid degradation; L-arginine degradation via ADI pathway; carbamoyl phosphate from L-arginine: step 1/2.</text>
</comment>
<evidence type="ECO:0000313" key="4">
    <source>
        <dbReference type="EMBL" id="MDY0874343.1"/>
    </source>
</evidence>
<reference evidence="4 5" key="1">
    <citation type="journal article" date="2013" name="Antonie Van Leeuwenhoek">
        <title>Dongia rigui sp. nov., isolated from freshwater of a large wetland in Korea.</title>
        <authorList>
            <person name="Baik K.S."/>
            <person name="Hwang Y.M."/>
            <person name="Choi J.S."/>
            <person name="Kwon J."/>
            <person name="Seong C.N."/>
        </authorList>
    </citation>
    <scope>NUCLEOTIDE SEQUENCE [LARGE SCALE GENOMIC DNA]</scope>
    <source>
        <strain evidence="4 5">04SU4-P</strain>
    </source>
</reference>
<dbReference type="Pfam" id="PF19420">
    <property type="entry name" value="DDAH_eukar"/>
    <property type="match status" value="1"/>
</dbReference>
<dbReference type="Proteomes" id="UP001271769">
    <property type="component" value="Unassembled WGS sequence"/>
</dbReference>
<proteinExistence type="predicted"/>
<comment type="caution">
    <text evidence="4">The sequence shown here is derived from an EMBL/GenBank/DDBJ whole genome shotgun (WGS) entry which is preliminary data.</text>
</comment>
<comment type="catalytic activity">
    <reaction evidence="3">
        <text>L-arginine + H2O = L-citrulline + NH4(+)</text>
        <dbReference type="Rhea" id="RHEA:19597"/>
        <dbReference type="ChEBI" id="CHEBI:15377"/>
        <dbReference type="ChEBI" id="CHEBI:28938"/>
        <dbReference type="ChEBI" id="CHEBI:32682"/>
        <dbReference type="ChEBI" id="CHEBI:57743"/>
        <dbReference type="EC" id="3.5.3.6"/>
    </reaction>
</comment>
<dbReference type="PANTHER" id="PTHR47271">
    <property type="entry name" value="ARGININE DEIMINASE"/>
    <property type="match status" value="1"/>
</dbReference>
<dbReference type="RefSeq" id="WP_320502810.1">
    <property type="nucleotide sequence ID" value="NZ_JAXCLX010000004.1"/>
</dbReference>
<dbReference type="PANTHER" id="PTHR47271:SF2">
    <property type="entry name" value="ARGININE DEIMINASE"/>
    <property type="match status" value="1"/>
</dbReference>
<dbReference type="Gene3D" id="3.75.10.10">
    <property type="entry name" value="L-arginine/glycine Amidinotransferase, Chain A"/>
    <property type="match status" value="1"/>
</dbReference>
<dbReference type="EC" id="3.5.3.6" evidence="2"/>
<sequence length="315" mass="35507">MADRQTSPQNSPLRGRVIGGGTPLMKKWNLASESGALKDVLLGPAEGFRWMGLENAAWSSLVRDTMRKGYKFDKQLAMRQHREMVNAYEDAGVNCHFLPLDEHNPYQVYARDSSFMTPYGAVICQMANPRRRGEYASCLRFYLENDIPVYDMVSSGNFEGGDFNIIADKTALIGYTDHRSEEISARQISEWMRDEGWEIKFAPIDQFYVHIDLMVCMLNEHVAAVCLETTEDDIIDFLKQKKIEIIPATFKETMALGCNVVALGKDRILSTLGAKDLNAKLRANGFTVYDPDMTMFTWAGGGVHCMCQPLNREAA</sequence>
<evidence type="ECO:0000256" key="3">
    <source>
        <dbReference type="ARBA" id="ARBA00049429"/>
    </source>
</evidence>
<name>A0ABU5E3Y6_9PROT</name>